<sequence length="65" mass="7389">MGMGKIARWVLDNITWGCWGEGVGTVWVRCRCTEGKWERWVYSGFWAGKWVRILLGLGKSLGVGQ</sequence>
<evidence type="ECO:0000313" key="1">
    <source>
        <dbReference type="EMBL" id="GFA67054.1"/>
    </source>
</evidence>
<gene>
    <name evidence="1" type="ORF">Tci_639026</name>
</gene>
<proteinExistence type="predicted"/>
<comment type="caution">
    <text evidence="1">The sequence shown here is derived from an EMBL/GenBank/DDBJ whole genome shotgun (WGS) entry which is preliminary data.</text>
</comment>
<name>A0A699K030_TANCI</name>
<dbReference type="AlphaFoldDB" id="A0A699K030"/>
<accession>A0A699K030</accession>
<protein>
    <submittedName>
        <fullName evidence="1">Uncharacterized protein</fullName>
    </submittedName>
</protein>
<organism evidence="1">
    <name type="scientific">Tanacetum cinerariifolium</name>
    <name type="common">Dalmatian daisy</name>
    <name type="synonym">Chrysanthemum cinerariifolium</name>
    <dbReference type="NCBI Taxonomy" id="118510"/>
    <lineage>
        <taxon>Eukaryota</taxon>
        <taxon>Viridiplantae</taxon>
        <taxon>Streptophyta</taxon>
        <taxon>Embryophyta</taxon>
        <taxon>Tracheophyta</taxon>
        <taxon>Spermatophyta</taxon>
        <taxon>Magnoliopsida</taxon>
        <taxon>eudicotyledons</taxon>
        <taxon>Gunneridae</taxon>
        <taxon>Pentapetalae</taxon>
        <taxon>asterids</taxon>
        <taxon>campanulids</taxon>
        <taxon>Asterales</taxon>
        <taxon>Asteraceae</taxon>
        <taxon>Asteroideae</taxon>
        <taxon>Anthemideae</taxon>
        <taxon>Anthemidinae</taxon>
        <taxon>Tanacetum</taxon>
    </lineage>
</organism>
<feature type="non-terminal residue" evidence="1">
    <location>
        <position position="65"/>
    </location>
</feature>
<dbReference type="EMBL" id="BKCJ010465866">
    <property type="protein sequence ID" value="GFA67054.1"/>
    <property type="molecule type" value="Genomic_DNA"/>
</dbReference>
<reference evidence="1" key="1">
    <citation type="journal article" date="2019" name="Sci. Rep.">
        <title>Draft genome of Tanacetum cinerariifolium, the natural source of mosquito coil.</title>
        <authorList>
            <person name="Yamashiro T."/>
            <person name="Shiraishi A."/>
            <person name="Satake H."/>
            <person name="Nakayama K."/>
        </authorList>
    </citation>
    <scope>NUCLEOTIDE SEQUENCE</scope>
</reference>